<dbReference type="GO" id="GO:0005524">
    <property type="term" value="F:ATP binding"/>
    <property type="evidence" value="ECO:0007669"/>
    <property type="project" value="UniProtKB-KW"/>
</dbReference>
<accession>A0A9X1STV1</accession>
<comment type="subcellular location">
    <subcellularLocation>
        <location evidence="1">Cell membrane</location>
        <topology evidence="1">Peripheral membrane protein</topology>
    </subcellularLocation>
</comment>
<keyword evidence="4 7" id="KW-0067">ATP-binding</keyword>
<evidence type="ECO:0000256" key="4">
    <source>
        <dbReference type="ARBA" id="ARBA00022840"/>
    </source>
</evidence>
<evidence type="ECO:0000256" key="5">
    <source>
        <dbReference type="ARBA" id="ARBA00023251"/>
    </source>
</evidence>
<evidence type="ECO:0000313" key="7">
    <source>
        <dbReference type="EMBL" id="MCD5312297.1"/>
    </source>
</evidence>
<dbReference type="Gene3D" id="3.40.50.300">
    <property type="entry name" value="P-loop containing nucleotide triphosphate hydrolases"/>
    <property type="match status" value="1"/>
</dbReference>
<organism evidence="7 8">
    <name type="scientific">Kineosporia babensis</name>
    <dbReference type="NCBI Taxonomy" id="499548"/>
    <lineage>
        <taxon>Bacteria</taxon>
        <taxon>Bacillati</taxon>
        <taxon>Actinomycetota</taxon>
        <taxon>Actinomycetes</taxon>
        <taxon>Kineosporiales</taxon>
        <taxon>Kineosporiaceae</taxon>
        <taxon>Kineosporia</taxon>
    </lineage>
</organism>
<comment type="caution">
    <text evidence="7">The sequence shown here is derived from an EMBL/GenBank/DDBJ whole genome shotgun (WGS) entry which is preliminary data.</text>
</comment>
<dbReference type="Pfam" id="PF00005">
    <property type="entry name" value="ABC_tran"/>
    <property type="match status" value="1"/>
</dbReference>
<dbReference type="InterPro" id="IPR003439">
    <property type="entry name" value="ABC_transporter-like_ATP-bd"/>
</dbReference>
<proteinExistence type="predicted"/>
<evidence type="ECO:0000256" key="3">
    <source>
        <dbReference type="ARBA" id="ARBA00022741"/>
    </source>
</evidence>
<dbReference type="SUPFAM" id="SSF52540">
    <property type="entry name" value="P-loop containing nucleoside triphosphate hydrolases"/>
    <property type="match status" value="1"/>
</dbReference>
<gene>
    <name evidence="7" type="ORF">LR394_15425</name>
</gene>
<dbReference type="PROSITE" id="PS00211">
    <property type="entry name" value="ABC_TRANSPORTER_1"/>
    <property type="match status" value="1"/>
</dbReference>
<dbReference type="GO" id="GO:0005886">
    <property type="term" value="C:plasma membrane"/>
    <property type="evidence" value="ECO:0007669"/>
    <property type="project" value="UniProtKB-SubCell"/>
</dbReference>
<evidence type="ECO:0000256" key="1">
    <source>
        <dbReference type="ARBA" id="ARBA00004202"/>
    </source>
</evidence>
<dbReference type="SMART" id="SM00382">
    <property type="entry name" value="AAA"/>
    <property type="match status" value="1"/>
</dbReference>
<evidence type="ECO:0000259" key="6">
    <source>
        <dbReference type="PROSITE" id="PS50893"/>
    </source>
</evidence>
<dbReference type="PANTHER" id="PTHR42711:SF16">
    <property type="entry name" value="ABC TRANSPORTER ATP-BINDING PROTEIN"/>
    <property type="match status" value="1"/>
</dbReference>
<keyword evidence="8" id="KW-1185">Reference proteome</keyword>
<dbReference type="CDD" id="cd03230">
    <property type="entry name" value="ABC_DR_subfamily_A"/>
    <property type="match status" value="1"/>
</dbReference>
<dbReference type="AlphaFoldDB" id="A0A9X1STV1"/>
<keyword evidence="5" id="KW-0046">Antibiotic resistance</keyword>
<sequence>MPGSSASAAVEVSGLVKRYGAKPAVDGASFSAAAGAVTAVLGLNGAGKTSTIECCEGLRRPDGGTVRVLGRDPIADGAWLRPRVGVMLQDGGMPQAARAGDVLDLAAAMYARPLERKELVATLDLGSRLRTPVRRLSGGERQRLALAVALVGRPDVAFLDEPTAGLDPQARLVVWELIAQLRRSGVAVVLTTHLLDEAERLADHVVLMAAGRVVAAGTPGELTGGSDRTLSFDGPAGLDLAPLAPLLSAGIAATEVRPGHYVIANRTPEAHLLPGDVAATTAWCARLGIMPEGLVLGRRSLEDVFLEIAARQSGATQVIGVVGA</sequence>
<dbReference type="EMBL" id="JAJOMB010000007">
    <property type="protein sequence ID" value="MCD5312297.1"/>
    <property type="molecule type" value="Genomic_DNA"/>
</dbReference>
<dbReference type="GO" id="GO:0046677">
    <property type="term" value="P:response to antibiotic"/>
    <property type="evidence" value="ECO:0007669"/>
    <property type="project" value="UniProtKB-KW"/>
</dbReference>
<protein>
    <submittedName>
        <fullName evidence="7">ABC transporter ATP-binding protein</fullName>
    </submittedName>
</protein>
<dbReference type="RefSeq" id="WP_231442352.1">
    <property type="nucleotide sequence ID" value="NZ_JAJOMB010000007.1"/>
</dbReference>
<dbReference type="InterPro" id="IPR027417">
    <property type="entry name" value="P-loop_NTPase"/>
</dbReference>
<dbReference type="GO" id="GO:0016887">
    <property type="term" value="F:ATP hydrolysis activity"/>
    <property type="evidence" value="ECO:0007669"/>
    <property type="project" value="InterPro"/>
</dbReference>
<dbReference type="InterPro" id="IPR003593">
    <property type="entry name" value="AAA+_ATPase"/>
</dbReference>
<dbReference type="InterPro" id="IPR017871">
    <property type="entry name" value="ABC_transporter-like_CS"/>
</dbReference>
<feature type="domain" description="ABC transporter" evidence="6">
    <location>
        <begin position="10"/>
        <end position="235"/>
    </location>
</feature>
<dbReference type="PROSITE" id="PS50893">
    <property type="entry name" value="ABC_TRANSPORTER_2"/>
    <property type="match status" value="1"/>
</dbReference>
<dbReference type="PANTHER" id="PTHR42711">
    <property type="entry name" value="ABC TRANSPORTER ATP-BINDING PROTEIN"/>
    <property type="match status" value="1"/>
</dbReference>
<keyword evidence="2" id="KW-0813">Transport</keyword>
<evidence type="ECO:0000256" key="2">
    <source>
        <dbReference type="ARBA" id="ARBA00022448"/>
    </source>
</evidence>
<name>A0A9X1STV1_9ACTN</name>
<dbReference type="InterPro" id="IPR050763">
    <property type="entry name" value="ABC_transporter_ATP-binding"/>
</dbReference>
<keyword evidence="3" id="KW-0547">Nucleotide-binding</keyword>
<reference evidence="7" key="1">
    <citation type="submission" date="2021-11" db="EMBL/GenBank/DDBJ databases">
        <title>Streptomyces corallinus and Kineosporia corallina sp. nov., two new coral-derived marine actinobacteria.</title>
        <authorList>
            <person name="Buangrab K."/>
            <person name="Sutthacheep M."/>
            <person name="Yeemin T."/>
            <person name="Harunari E."/>
            <person name="Igarashi Y."/>
            <person name="Sripreechasak P."/>
            <person name="Kanchanasin P."/>
            <person name="Tanasupawat S."/>
            <person name="Phongsopitanun W."/>
        </authorList>
    </citation>
    <scope>NUCLEOTIDE SEQUENCE</scope>
    <source>
        <strain evidence="7">JCM 31032</strain>
    </source>
</reference>
<evidence type="ECO:0000313" key="8">
    <source>
        <dbReference type="Proteomes" id="UP001138997"/>
    </source>
</evidence>
<dbReference type="Proteomes" id="UP001138997">
    <property type="component" value="Unassembled WGS sequence"/>
</dbReference>